<protein>
    <submittedName>
        <fullName evidence="3">Uncharacterized protein</fullName>
    </submittedName>
</protein>
<dbReference type="Proteomes" id="UP000036681">
    <property type="component" value="Unplaced"/>
</dbReference>
<dbReference type="AlphaFoldDB" id="A0A0M3HY10"/>
<proteinExistence type="predicted"/>
<reference evidence="3" key="1">
    <citation type="submission" date="2017-02" db="UniProtKB">
        <authorList>
            <consortium name="WormBaseParasite"/>
        </authorList>
    </citation>
    <scope>IDENTIFICATION</scope>
</reference>
<evidence type="ECO:0000313" key="2">
    <source>
        <dbReference type="Proteomes" id="UP000036681"/>
    </source>
</evidence>
<evidence type="ECO:0000313" key="3">
    <source>
        <dbReference type="WBParaSite" id="ALUE_0000832201-mRNA-1"/>
    </source>
</evidence>
<accession>A0A0M3HY10</accession>
<sequence>SEKSSVQSSERSSQGSHERKDSFYKTQKLINKINHEISVITPPSCTAEGRRKAKEANAIAPISPLDVVCQGPTAFVHRIELGRTTSITEEN</sequence>
<name>A0A0M3HY10_ASCLU</name>
<organism evidence="2 3">
    <name type="scientific">Ascaris lumbricoides</name>
    <name type="common">Giant roundworm</name>
    <dbReference type="NCBI Taxonomy" id="6252"/>
    <lineage>
        <taxon>Eukaryota</taxon>
        <taxon>Metazoa</taxon>
        <taxon>Ecdysozoa</taxon>
        <taxon>Nematoda</taxon>
        <taxon>Chromadorea</taxon>
        <taxon>Rhabditida</taxon>
        <taxon>Spirurina</taxon>
        <taxon>Ascaridomorpha</taxon>
        <taxon>Ascaridoidea</taxon>
        <taxon>Ascarididae</taxon>
        <taxon>Ascaris</taxon>
    </lineage>
</organism>
<dbReference type="WBParaSite" id="ALUE_0000832201-mRNA-1">
    <property type="protein sequence ID" value="ALUE_0000832201-mRNA-1"/>
    <property type="gene ID" value="ALUE_0000832201"/>
</dbReference>
<keyword evidence="2" id="KW-1185">Reference proteome</keyword>
<feature type="compositionally biased region" description="Low complexity" evidence="1">
    <location>
        <begin position="1"/>
        <end position="15"/>
    </location>
</feature>
<feature type="region of interest" description="Disordered" evidence="1">
    <location>
        <begin position="1"/>
        <end position="25"/>
    </location>
</feature>
<evidence type="ECO:0000256" key="1">
    <source>
        <dbReference type="SAM" id="MobiDB-lite"/>
    </source>
</evidence>